<dbReference type="CDD" id="cd11380">
    <property type="entry name" value="Ribosomal_S8e_like"/>
    <property type="match status" value="1"/>
</dbReference>
<evidence type="ECO:0000256" key="5">
    <source>
        <dbReference type="SAM" id="MobiDB-lite"/>
    </source>
</evidence>
<dbReference type="Proteomes" id="UP001152797">
    <property type="component" value="Unassembled WGS sequence"/>
</dbReference>
<keyword evidence="3 4" id="KW-0687">Ribonucleoprotein</keyword>
<feature type="compositionally biased region" description="Basic residues" evidence="5">
    <location>
        <begin position="538"/>
        <end position="548"/>
    </location>
</feature>
<feature type="compositionally biased region" description="Acidic residues" evidence="5">
    <location>
        <begin position="8"/>
        <end position="25"/>
    </location>
</feature>
<feature type="compositionally biased region" description="Polar residues" evidence="5">
    <location>
        <begin position="481"/>
        <end position="491"/>
    </location>
</feature>
<feature type="compositionally biased region" description="Polar residues" evidence="5">
    <location>
        <begin position="286"/>
        <end position="296"/>
    </location>
</feature>
<reference evidence="7 8" key="2">
    <citation type="submission" date="2024-05" db="EMBL/GenBank/DDBJ databases">
        <authorList>
            <person name="Chen Y."/>
            <person name="Shah S."/>
            <person name="Dougan E. K."/>
            <person name="Thang M."/>
            <person name="Chan C."/>
        </authorList>
    </citation>
    <scope>NUCLEOTIDE SEQUENCE [LARGE SCALE GENOMIC DNA]</scope>
</reference>
<dbReference type="Gene3D" id="3.10.290.70">
    <property type="match status" value="1"/>
</dbReference>
<evidence type="ECO:0000256" key="4">
    <source>
        <dbReference type="RuleBase" id="RU000669"/>
    </source>
</evidence>
<name>A0A9P1FZS3_9DINO</name>
<dbReference type="GO" id="GO:0006412">
    <property type="term" value="P:translation"/>
    <property type="evidence" value="ECO:0007669"/>
    <property type="project" value="InterPro"/>
</dbReference>
<dbReference type="GO" id="GO:1990904">
    <property type="term" value="C:ribonucleoprotein complex"/>
    <property type="evidence" value="ECO:0007669"/>
    <property type="project" value="UniProtKB-KW"/>
</dbReference>
<comment type="caution">
    <text evidence="6">The sequence shown here is derived from an EMBL/GenBank/DDBJ whole genome shotgun (WGS) entry which is preliminary data.</text>
</comment>
<feature type="region of interest" description="Disordered" evidence="5">
    <location>
        <begin position="1"/>
        <end position="38"/>
    </location>
</feature>
<dbReference type="InterPro" id="IPR042563">
    <property type="entry name" value="Ribosomal_protein_eS8_euk"/>
</dbReference>
<reference evidence="6" key="1">
    <citation type="submission" date="2022-10" db="EMBL/GenBank/DDBJ databases">
        <authorList>
            <person name="Chen Y."/>
            <person name="Dougan E. K."/>
            <person name="Chan C."/>
            <person name="Rhodes N."/>
            <person name="Thang M."/>
        </authorList>
    </citation>
    <scope>NUCLEOTIDE SEQUENCE</scope>
</reference>
<feature type="compositionally biased region" description="Basic and acidic residues" evidence="5">
    <location>
        <begin position="463"/>
        <end position="480"/>
    </location>
</feature>
<dbReference type="OrthoDB" id="1703270at2759"/>
<dbReference type="InterPro" id="IPR022309">
    <property type="entry name" value="Ribosomal_Se8/biogenesis_NSA2"/>
</dbReference>
<keyword evidence="2 4" id="KW-0689">Ribosomal protein</keyword>
<feature type="compositionally biased region" description="Low complexity" evidence="5">
    <location>
        <begin position="355"/>
        <end position="366"/>
    </location>
</feature>
<dbReference type="InterPro" id="IPR001047">
    <property type="entry name" value="Ribosomal_eS8"/>
</dbReference>
<dbReference type="Pfam" id="PF01201">
    <property type="entry name" value="Ribosomal_S8e"/>
    <property type="match status" value="1"/>
</dbReference>
<dbReference type="AlphaFoldDB" id="A0A9P1FZS3"/>
<evidence type="ECO:0000313" key="7">
    <source>
        <dbReference type="EMBL" id="CAL4779539.1"/>
    </source>
</evidence>
<sequence length="593" mass="63567">MESNEQNDGSDEDYEAFEVEDLDNGEEGKGAEGYTRMNDVYRKVQDPQDRRLPFGSGLNAAHRGTQSLARQWGDRRCRMGIGRDSRHKHYKTGGRSKTSIKKRKYEMGRPATPCKLGAKRVRSVRCRGGNMKYRALRLDAGNYAWGSENVTKKVRILDVVYNSTSNELVRTKTLLKNTVVQIDAHPFMQFYQKKYGQDLGKKKKGAAGEKTEKEEVKVSRHVLYKQKARAARQKLDSLLEEQFQSGRLLACIASRPGQCGRADGYVLEGEDDGEVSNLPEADSPKELTSTSKSEQGNAAVSNAAAEVAEPAVAPAAHAEVPEQGNAAVSNAAAPTEPSVAPPPVLEQGNLATGDAASSPVQAAPAPKGNLPPAESAVLPPIAPPSESPKDDETKKAQNTLPPINGALPAQSPKQEAPAGKSEEPLPPIDGEAPAPSDSILDTVADALVEHAEQAGPEASQAKAQKELQPERNEKVLEADKTQPNTTTSQEPTEMPENGQAAEAAEEAHEPQEEEDTEEPQILITPIVVPPEKAGASSPRKKLDMRRRANASNAGSGPGGISPLLGLLGLLGPLSRTSNNGQWSEYGGETKVSE</sequence>
<dbReference type="PANTHER" id="PTHR10394">
    <property type="entry name" value="40S RIBOSOMAL PROTEIN S8"/>
    <property type="match status" value="1"/>
</dbReference>
<organism evidence="6">
    <name type="scientific">Cladocopium goreaui</name>
    <dbReference type="NCBI Taxonomy" id="2562237"/>
    <lineage>
        <taxon>Eukaryota</taxon>
        <taxon>Sar</taxon>
        <taxon>Alveolata</taxon>
        <taxon>Dinophyceae</taxon>
        <taxon>Suessiales</taxon>
        <taxon>Symbiodiniaceae</taxon>
        <taxon>Cladocopium</taxon>
    </lineage>
</organism>
<accession>A0A9P1FZS3</accession>
<gene>
    <name evidence="6" type="ORF">C1SCF055_LOCUS19070</name>
</gene>
<dbReference type="EMBL" id="CAMXCT010001685">
    <property type="protein sequence ID" value="CAI3992227.1"/>
    <property type="molecule type" value="Genomic_DNA"/>
</dbReference>
<proteinExistence type="inferred from homology"/>
<comment type="similarity">
    <text evidence="1 4">Belongs to the eukaryotic ribosomal protein eS8 family.</text>
</comment>
<dbReference type="EMBL" id="CAMXCT030001685">
    <property type="protein sequence ID" value="CAL4779539.1"/>
    <property type="molecule type" value="Genomic_DNA"/>
</dbReference>
<dbReference type="FunFam" id="1.10.168.20:FF:000001">
    <property type="entry name" value="40S ribosomal protein S8"/>
    <property type="match status" value="1"/>
</dbReference>
<evidence type="ECO:0000313" key="8">
    <source>
        <dbReference type="Proteomes" id="UP001152797"/>
    </source>
</evidence>
<evidence type="ECO:0000313" key="6">
    <source>
        <dbReference type="EMBL" id="CAI3992227.1"/>
    </source>
</evidence>
<dbReference type="EMBL" id="CAMXCT020001685">
    <property type="protein sequence ID" value="CAL1145602.1"/>
    <property type="molecule type" value="Genomic_DNA"/>
</dbReference>
<dbReference type="NCBIfam" id="TIGR00307">
    <property type="entry name" value="eS8"/>
    <property type="match status" value="1"/>
</dbReference>
<evidence type="ECO:0000256" key="2">
    <source>
        <dbReference type="ARBA" id="ARBA00022980"/>
    </source>
</evidence>
<feature type="compositionally biased region" description="Low complexity" evidence="5">
    <location>
        <begin position="298"/>
        <end position="322"/>
    </location>
</feature>
<keyword evidence="8" id="KW-1185">Reference proteome</keyword>
<protein>
    <recommendedName>
        <fullName evidence="4">40S ribosomal protein S8</fullName>
    </recommendedName>
</protein>
<dbReference type="GO" id="GO:0003735">
    <property type="term" value="F:structural constituent of ribosome"/>
    <property type="evidence" value="ECO:0007669"/>
    <property type="project" value="InterPro"/>
</dbReference>
<evidence type="ECO:0000256" key="1">
    <source>
        <dbReference type="ARBA" id="ARBA00005257"/>
    </source>
</evidence>
<dbReference type="Gene3D" id="1.10.168.20">
    <property type="entry name" value="Ribosomal protein S8e, subdomain"/>
    <property type="match status" value="1"/>
</dbReference>
<evidence type="ECO:0000256" key="3">
    <source>
        <dbReference type="ARBA" id="ARBA00023274"/>
    </source>
</evidence>
<dbReference type="GO" id="GO:0005840">
    <property type="term" value="C:ribosome"/>
    <property type="evidence" value="ECO:0007669"/>
    <property type="project" value="UniProtKB-KW"/>
</dbReference>
<feature type="compositionally biased region" description="Low complexity" evidence="5">
    <location>
        <begin position="549"/>
        <end position="574"/>
    </location>
</feature>
<feature type="region of interest" description="Disordered" evidence="5">
    <location>
        <begin position="263"/>
        <end position="593"/>
    </location>
</feature>